<feature type="domain" description="CRAL-TRIO" evidence="2">
    <location>
        <begin position="91"/>
        <end position="274"/>
    </location>
</feature>
<dbReference type="Pfam" id="PF00650">
    <property type="entry name" value="CRAL_TRIO"/>
    <property type="match status" value="1"/>
</dbReference>
<dbReference type="PANTHER" id="PTHR23324:SF83">
    <property type="entry name" value="SEC14-LIKE PROTEIN 2"/>
    <property type="match status" value="1"/>
</dbReference>
<organism evidence="3 4">
    <name type="scientific">Allacma fusca</name>
    <dbReference type="NCBI Taxonomy" id="39272"/>
    <lineage>
        <taxon>Eukaryota</taxon>
        <taxon>Metazoa</taxon>
        <taxon>Ecdysozoa</taxon>
        <taxon>Arthropoda</taxon>
        <taxon>Hexapoda</taxon>
        <taxon>Collembola</taxon>
        <taxon>Symphypleona</taxon>
        <taxon>Sminthuridae</taxon>
        <taxon>Allacma</taxon>
    </lineage>
</organism>
<dbReference type="InterPro" id="IPR001251">
    <property type="entry name" value="CRAL-TRIO_dom"/>
</dbReference>
<dbReference type="AlphaFoldDB" id="A0A8J2Q136"/>
<dbReference type="PANTHER" id="PTHR23324">
    <property type="entry name" value="SEC14 RELATED PROTEIN"/>
    <property type="match status" value="1"/>
</dbReference>
<dbReference type="PROSITE" id="PS50191">
    <property type="entry name" value="CRAL_TRIO"/>
    <property type="match status" value="1"/>
</dbReference>
<protein>
    <recommendedName>
        <fullName evidence="2">CRAL-TRIO domain-containing protein</fullName>
    </recommendedName>
</protein>
<dbReference type="GO" id="GO:0005737">
    <property type="term" value="C:cytoplasm"/>
    <property type="evidence" value="ECO:0007669"/>
    <property type="project" value="TreeGrafter"/>
</dbReference>
<proteinExistence type="predicted"/>
<dbReference type="InterPro" id="IPR051064">
    <property type="entry name" value="SEC14/CRAL-TRIO_domain"/>
</dbReference>
<feature type="chain" id="PRO_5035150244" description="CRAL-TRIO domain-containing protein" evidence="1">
    <location>
        <begin position="25"/>
        <end position="279"/>
    </location>
</feature>
<evidence type="ECO:0000259" key="2">
    <source>
        <dbReference type="PROSITE" id="PS50191"/>
    </source>
</evidence>
<feature type="signal peptide" evidence="1">
    <location>
        <begin position="1"/>
        <end position="24"/>
    </location>
</feature>
<dbReference type="Proteomes" id="UP000708208">
    <property type="component" value="Unassembled WGS sequence"/>
</dbReference>
<gene>
    <name evidence="3" type="ORF">AFUS01_LOCUS45578</name>
</gene>
<evidence type="ECO:0000313" key="4">
    <source>
        <dbReference type="Proteomes" id="UP000708208"/>
    </source>
</evidence>
<reference evidence="3" key="1">
    <citation type="submission" date="2021-06" db="EMBL/GenBank/DDBJ databases">
        <authorList>
            <person name="Hodson N. C."/>
            <person name="Mongue J. A."/>
            <person name="Jaron S. K."/>
        </authorList>
    </citation>
    <scope>NUCLEOTIDE SEQUENCE</scope>
</reference>
<evidence type="ECO:0000313" key="3">
    <source>
        <dbReference type="EMBL" id="CAG7836322.1"/>
    </source>
</evidence>
<keyword evidence="1" id="KW-0732">Signal</keyword>
<evidence type="ECO:0000256" key="1">
    <source>
        <dbReference type="SAM" id="SignalP"/>
    </source>
</evidence>
<dbReference type="OrthoDB" id="203812at2759"/>
<sequence length="279" mass="31765">MDKFMHAVVTALLLILTISFGVLAAAEVDTESAQNQELTLRVSANSSLNSAKLSEDVYLKCYSIMRHSRVFRNFTYEDVKKFLDEALAFKPPAFLQDRFPYYLAGYDYEDRPVWVAEWGKYKVDDLVDRVFELFPIFESMSIQGAINVAKSFVDRDKQRPGKDIRQYVGIVDCEGFDVSLAYKVLARPELIDFGIKLAELYLDIGDATVAQMILINANYAAKLFVDLSRPVVGSLIDRLVVLGTNKYKWKGELRRYLPEETIPTWYGGSKDFKPLAVFA</sequence>
<comment type="caution">
    <text evidence="3">The sequence shown here is derived from an EMBL/GenBank/DDBJ whole genome shotgun (WGS) entry which is preliminary data.</text>
</comment>
<keyword evidence="4" id="KW-1185">Reference proteome</keyword>
<accession>A0A8J2Q136</accession>
<name>A0A8J2Q136_9HEXA</name>
<dbReference type="EMBL" id="CAJVCH010570977">
    <property type="protein sequence ID" value="CAG7836322.1"/>
    <property type="molecule type" value="Genomic_DNA"/>
</dbReference>